<evidence type="ECO:0000313" key="1">
    <source>
        <dbReference type="Proteomes" id="UP000095286"/>
    </source>
</evidence>
<evidence type="ECO:0000313" key="2">
    <source>
        <dbReference type="WBParaSite" id="RSKR_0000533700.2"/>
    </source>
</evidence>
<proteinExistence type="predicted"/>
<sequence>MCDDGITVGGDDSNDVSTSYYNNPDLVHIERTIKSLEDGINWDDYDTLDNELASDVDLTVNAFLSTNDISKTVHVKKLKALAIDFPDDFLVRVLPALQEMLITDDHSDLHEDAALQLSSILLDDLVEKREDMVWVVGKFLLDNAISSRDKSHISDMYEEFIKCIPSINEKFVLENVLPFLTKYSKPNERVYRRMICAKIFIQLKADHFSGQKNQISSVISLLCQDINANVRLLMASNMQKIFEFCQSSGMSPELWSHILRMFKDESLDLKCKALEQFHVITPLLNDNKLASCYDPIVKKAIQDALIIRDGTMSAVGSQMGMWLTIFDSLLGEDEKKWLFNSYLKMIFISVDMTKPTEQDQKSGKEIRKPLDVIKALAKNYVCFYSKFQDIDTDKRLEKALIAIVENSDADIAKVVVASIQELFQLTKDNTFLVNVFIMLLEKKFKSNVISDLFYSETSKFKLIFDKVSENDGTDFKQRMWNALIDTLYDFGKSFQHRHPIQLLHQIDQIICERLELGIMERIATALKFMMKNSNGVPAKVKAGQTLIKILSVIPSIVKRDEIVIFLRTNILTSSSFYHRRIAIYILPTLLQTFSITFIQQHFLSDYLKLAKDNINIIKQLLAKSFISIKKYIYLPQHELILQAIEGAQRNMLEGPENDSMREEFQELACQLSRADSCLDDFEEVTKFKRETKLWGDVEKAVVLTNGHQSQPKPEPPNVPQSWSLQPPSSSRSKSRGKCVVTVTGHKTCREKQSNFEFRQSRLPVPICRSSSYGTVISRHKENTPLNLATSRMNLNEVDKTASVQYLNVDAVKLRSASSEPSPTKSSIFSSKTTSSSLKGIGKASGQGSNVDSGYEEGESKGMMSYDSQISPTFGLQSISSCSEIAKKPNQCMLKVTQTN</sequence>
<accession>A0AC35TXB9</accession>
<organism evidence="1 2">
    <name type="scientific">Rhabditophanes sp. KR3021</name>
    <dbReference type="NCBI Taxonomy" id="114890"/>
    <lineage>
        <taxon>Eukaryota</taxon>
        <taxon>Metazoa</taxon>
        <taxon>Ecdysozoa</taxon>
        <taxon>Nematoda</taxon>
        <taxon>Chromadorea</taxon>
        <taxon>Rhabditida</taxon>
        <taxon>Tylenchina</taxon>
        <taxon>Panagrolaimomorpha</taxon>
        <taxon>Strongyloidoidea</taxon>
        <taxon>Alloionematidae</taxon>
        <taxon>Rhabditophanes</taxon>
    </lineage>
</organism>
<reference evidence="2" key="1">
    <citation type="submission" date="2016-11" db="UniProtKB">
        <authorList>
            <consortium name="WormBaseParasite"/>
        </authorList>
    </citation>
    <scope>IDENTIFICATION</scope>
    <source>
        <strain evidence="2">KR3021</strain>
    </source>
</reference>
<dbReference type="WBParaSite" id="RSKR_0000533700.2">
    <property type="protein sequence ID" value="RSKR_0000533700.2"/>
    <property type="gene ID" value="RSKR_0000533700"/>
</dbReference>
<dbReference type="Proteomes" id="UP000095286">
    <property type="component" value="Unplaced"/>
</dbReference>
<name>A0AC35TXB9_9BILA</name>
<protein>
    <submittedName>
        <fullName evidence="2">Serine/threonine-protein phosphatase 4 regulatory subunit 4</fullName>
    </submittedName>
</protein>